<dbReference type="PANTHER" id="PTHR43855:SF1">
    <property type="entry name" value="THIOSULFATE SULFURTRANSFERASE"/>
    <property type="match status" value="1"/>
</dbReference>
<comment type="catalytic activity">
    <reaction evidence="3">
        <text>thiosulfate + hydrogen cyanide = thiocyanate + sulfite + 2 H(+)</text>
        <dbReference type="Rhea" id="RHEA:16881"/>
        <dbReference type="ChEBI" id="CHEBI:15378"/>
        <dbReference type="ChEBI" id="CHEBI:17359"/>
        <dbReference type="ChEBI" id="CHEBI:18022"/>
        <dbReference type="ChEBI" id="CHEBI:18407"/>
        <dbReference type="ChEBI" id="CHEBI:33542"/>
        <dbReference type="EC" id="2.8.1.1"/>
    </reaction>
</comment>
<keyword evidence="6" id="KW-1185">Reference proteome</keyword>
<dbReference type="Proteomes" id="UP000830835">
    <property type="component" value="Unassembled WGS sequence"/>
</dbReference>
<feature type="domain" description="Rhodanese" evidence="4">
    <location>
        <begin position="159"/>
        <end position="270"/>
    </location>
</feature>
<dbReference type="EMBL" id="JAFIRA010000005">
    <property type="protein sequence ID" value="MCJ2541954.1"/>
    <property type="molecule type" value="Genomic_DNA"/>
</dbReference>
<evidence type="ECO:0000259" key="4">
    <source>
        <dbReference type="PROSITE" id="PS50206"/>
    </source>
</evidence>
<dbReference type="PANTHER" id="PTHR43855">
    <property type="entry name" value="THIOSULFATE SULFURTRANSFERASE"/>
    <property type="match status" value="1"/>
</dbReference>
<feature type="domain" description="Rhodanese" evidence="4">
    <location>
        <begin position="18"/>
        <end position="129"/>
    </location>
</feature>
<dbReference type="SMART" id="SM00450">
    <property type="entry name" value="RHOD"/>
    <property type="match status" value="2"/>
</dbReference>
<dbReference type="Gene3D" id="3.40.250.10">
    <property type="entry name" value="Rhodanese-like domain"/>
    <property type="match status" value="2"/>
</dbReference>
<dbReference type="CDD" id="cd01449">
    <property type="entry name" value="TST_Repeat_2"/>
    <property type="match status" value="1"/>
</dbReference>
<dbReference type="Pfam" id="PF00581">
    <property type="entry name" value="Rhodanese"/>
    <property type="match status" value="2"/>
</dbReference>
<evidence type="ECO:0000313" key="6">
    <source>
        <dbReference type="Proteomes" id="UP000830835"/>
    </source>
</evidence>
<proteinExistence type="predicted"/>
<comment type="caution">
    <text evidence="5">The sequence shown here is derived from an EMBL/GenBank/DDBJ whole genome shotgun (WGS) entry which is preliminary data.</text>
</comment>
<protein>
    <recommendedName>
        <fullName evidence="1">thiosulfate sulfurtransferase</fullName>
        <ecNumber evidence="1">2.8.1.1</ecNumber>
    </recommendedName>
</protein>
<name>A0ABT0C882_THEVL</name>
<dbReference type="InterPro" id="IPR036873">
    <property type="entry name" value="Rhodanese-like_dom_sf"/>
</dbReference>
<evidence type="ECO:0000256" key="2">
    <source>
        <dbReference type="ARBA" id="ARBA00022737"/>
    </source>
</evidence>
<evidence type="ECO:0000256" key="3">
    <source>
        <dbReference type="ARBA" id="ARBA00047549"/>
    </source>
</evidence>
<dbReference type="PROSITE" id="PS50206">
    <property type="entry name" value="RHODANESE_3"/>
    <property type="match status" value="2"/>
</dbReference>
<organism evidence="5 6">
    <name type="scientific">Thermostichus vulcanus str. 'Rupite'</name>
    <dbReference type="NCBI Taxonomy" id="2813851"/>
    <lineage>
        <taxon>Bacteria</taxon>
        <taxon>Bacillati</taxon>
        <taxon>Cyanobacteriota</taxon>
        <taxon>Cyanophyceae</taxon>
        <taxon>Thermostichales</taxon>
        <taxon>Thermostichaceae</taxon>
        <taxon>Thermostichus</taxon>
    </lineage>
</organism>
<dbReference type="InterPro" id="IPR051126">
    <property type="entry name" value="Thiosulfate_sulfurtransferase"/>
</dbReference>
<keyword evidence="2" id="KW-0677">Repeat</keyword>
<sequence length="273" mass="29772">MAQLQEWVVSPETASELIQQGATLLDARDAELHPQGFLKGSVLAPWREFSQQEAPHNGKLLTDDALLTEKLQALGVFQNRPVVVVGDSVQGWGEDGRIVWMLRSLGHSQAVMVDGGYGALVTLGIPTTTTLTAPQRGDFEVQRTDLWTIDRDTLQASLGSDSVVIIDSREAKEYEGATPYGEARGGHIPGAVHLHYKELMDAQGSLLPPEEIRARLQKAGVNPEAEIISYCTAGIRSAWLTTVLANLGLRAKNYPGSIYEWAASDPQDYPLEK</sequence>
<dbReference type="InterPro" id="IPR001763">
    <property type="entry name" value="Rhodanese-like_dom"/>
</dbReference>
<accession>A0ABT0C882</accession>
<evidence type="ECO:0000256" key="1">
    <source>
        <dbReference type="ARBA" id="ARBA00012245"/>
    </source>
</evidence>
<dbReference type="SUPFAM" id="SSF52821">
    <property type="entry name" value="Rhodanese/Cell cycle control phosphatase"/>
    <property type="match status" value="2"/>
</dbReference>
<evidence type="ECO:0000313" key="5">
    <source>
        <dbReference type="EMBL" id="MCJ2541954.1"/>
    </source>
</evidence>
<reference evidence="5" key="1">
    <citation type="submission" date="2021-02" db="EMBL/GenBank/DDBJ databases">
        <title>The CRISPR/cas machinery reduction and long-range gene transfer in the hot spring cyanobacterium Synechococcus.</title>
        <authorList>
            <person name="Dvorak P."/>
            <person name="Jahodarova E."/>
            <person name="Hasler P."/>
            <person name="Poulickova A."/>
        </authorList>
    </citation>
    <scope>NUCLEOTIDE SEQUENCE</scope>
    <source>
        <strain evidence="5">Rupite</strain>
    </source>
</reference>
<dbReference type="EC" id="2.8.1.1" evidence="1"/>
<gene>
    <name evidence="5" type="ORF">JX360_03370</name>
</gene>